<evidence type="ECO:0000256" key="3">
    <source>
        <dbReference type="ARBA" id="ARBA00019010"/>
    </source>
</evidence>
<comment type="subcellular location">
    <subcellularLocation>
        <location evidence="1">Cytoplasm</location>
    </subcellularLocation>
</comment>
<evidence type="ECO:0000256" key="6">
    <source>
        <dbReference type="ARBA" id="ARBA00022723"/>
    </source>
</evidence>
<gene>
    <name evidence="11" type="primary">tsaE</name>
    <name evidence="11" type="ORF">QID03_08630</name>
</gene>
<evidence type="ECO:0000256" key="4">
    <source>
        <dbReference type="ARBA" id="ARBA00022490"/>
    </source>
</evidence>
<organism evidence="11 12">
    <name type="scientific">Alicyclobacillus sendaiensis PA2</name>
    <dbReference type="NCBI Taxonomy" id="3029425"/>
    <lineage>
        <taxon>Bacteria</taxon>
        <taxon>Bacillati</taxon>
        <taxon>Bacillota</taxon>
        <taxon>Bacilli</taxon>
        <taxon>Bacillales</taxon>
        <taxon>Alicyclobacillaceae</taxon>
        <taxon>Alicyclobacillus</taxon>
    </lineage>
</organism>
<dbReference type="PANTHER" id="PTHR33540:SF2">
    <property type="entry name" value="TRNA THREONYLCARBAMOYLADENOSINE BIOSYNTHESIS PROTEIN TSAE"/>
    <property type="match status" value="1"/>
</dbReference>
<keyword evidence="4" id="KW-0963">Cytoplasm</keyword>
<proteinExistence type="inferred from homology"/>
<comment type="caution">
    <text evidence="11">The sequence shown here is derived from an EMBL/GenBank/DDBJ whole genome shotgun (WGS) entry which is preliminary data.</text>
</comment>
<keyword evidence="9" id="KW-0460">Magnesium</keyword>
<dbReference type="RefSeq" id="WP_283203744.1">
    <property type="nucleotide sequence ID" value="NZ_JASGCB010000012.1"/>
</dbReference>
<dbReference type="NCBIfam" id="TIGR00150">
    <property type="entry name" value="T6A_YjeE"/>
    <property type="match status" value="1"/>
</dbReference>
<dbReference type="Gene3D" id="3.40.50.300">
    <property type="entry name" value="P-loop containing nucleotide triphosphate hydrolases"/>
    <property type="match status" value="1"/>
</dbReference>
<evidence type="ECO:0000256" key="2">
    <source>
        <dbReference type="ARBA" id="ARBA00007599"/>
    </source>
</evidence>
<keyword evidence="5" id="KW-0819">tRNA processing</keyword>
<evidence type="ECO:0000256" key="9">
    <source>
        <dbReference type="ARBA" id="ARBA00022842"/>
    </source>
</evidence>
<dbReference type="SUPFAM" id="SSF52540">
    <property type="entry name" value="P-loop containing nucleoside triphosphate hydrolases"/>
    <property type="match status" value="1"/>
</dbReference>
<evidence type="ECO:0000313" key="11">
    <source>
        <dbReference type="EMBL" id="MDI9260256.1"/>
    </source>
</evidence>
<evidence type="ECO:0000256" key="8">
    <source>
        <dbReference type="ARBA" id="ARBA00022840"/>
    </source>
</evidence>
<evidence type="ECO:0000256" key="10">
    <source>
        <dbReference type="ARBA" id="ARBA00032441"/>
    </source>
</evidence>
<dbReference type="PANTHER" id="PTHR33540">
    <property type="entry name" value="TRNA THREONYLCARBAMOYLADENOSINE BIOSYNTHESIS PROTEIN TSAE"/>
    <property type="match status" value="1"/>
</dbReference>
<name>A0ABT6XYU0_ALISE</name>
<evidence type="ECO:0000256" key="5">
    <source>
        <dbReference type="ARBA" id="ARBA00022694"/>
    </source>
</evidence>
<evidence type="ECO:0000256" key="1">
    <source>
        <dbReference type="ARBA" id="ARBA00004496"/>
    </source>
</evidence>
<protein>
    <recommendedName>
        <fullName evidence="3">tRNA threonylcarbamoyladenosine biosynthesis protein TsaE</fullName>
    </recommendedName>
    <alternativeName>
        <fullName evidence="10">t(6)A37 threonylcarbamoyladenosine biosynthesis protein TsaE</fullName>
    </alternativeName>
</protein>
<dbReference type="Pfam" id="PF02367">
    <property type="entry name" value="TsaE"/>
    <property type="match status" value="1"/>
</dbReference>
<dbReference type="Proteomes" id="UP001529245">
    <property type="component" value="Unassembled WGS sequence"/>
</dbReference>
<keyword evidence="7" id="KW-0547">Nucleotide-binding</keyword>
<dbReference type="InterPro" id="IPR003442">
    <property type="entry name" value="T6A_TsaE"/>
</dbReference>
<dbReference type="InterPro" id="IPR027417">
    <property type="entry name" value="P-loop_NTPase"/>
</dbReference>
<keyword evidence="8" id="KW-0067">ATP-binding</keyword>
<accession>A0ABT6XYU0</accession>
<sequence length="161" mass="17680">MEAHEWRVDDVTEMQRLGERLGALVEPGDVVLIEGPMGAGKTTFAAAVGAGAGVTQPMTSPTYVLRQEHRGRFRVAHYDLYRLYADPDRPETLDVESVWALGLDDDLAGGAIVLIEWPGPMAADMDAYLRIILRPEGSARTVRAEAFGERPESILKEWTAS</sequence>
<reference evidence="11 12" key="1">
    <citation type="submission" date="2023-04" db="EMBL/GenBank/DDBJ databases">
        <title>A. sendaiensis sub sp. chiapanensis a novel subspecie with specific adaptation in bacterial cell wall isolated from an active volcano.</title>
        <authorList>
            <person name="Alvarez Gutierrez P.E."/>
            <person name="Ortiz Cortes L.Y."/>
        </authorList>
    </citation>
    <scope>NUCLEOTIDE SEQUENCE [LARGE SCALE GENOMIC DNA]</scope>
    <source>
        <strain evidence="11 12">PA2</strain>
    </source>
</reference>
<evidence type="ECO:0000313" key="12">
    <source>
        <dbReference type="Proteomes" id="UP001529245"/>
    </source>
</evidence>
<evidence type="ECO:0000256" key="7">
    <source>
        <dbReference type="ARBA" id="ARBA00022741"/>
    </source>
</evidence>
<dbReference type="EMBL" id="JASGCB010000012">
    <property type="protein sequence ID" value="MDI9260256.1"/>
    <property type="molecule type" value="Genomic_DNA"/>
</dbReference>
<keyword evidence="12" id="KW-1185">Reference proteome</keyword>
<comment type="similarity">
    <text evidence="2">Belongs to the TsaE family.</text>
</comment>
<keyword evidence="6" id="KW-0479">Metal-binding</keyword>